<accession>A0A840CNT8</accession>
<evidence type="ECO:0000256" key="1">
    <source>
        <dbReference type="SAM" id="SignalP"/>
    </source>
</evidence>
<protein>
    <recommendedName>
        <fullName evidence="4">RHS repeat-associated core domain-containing protein</fullName>
    </recommendedName>
</protein>
<dbReference type="InterPro" id="IPR024079">
    <property type="entry name" value="MetalloPept_cat_dom_sf"/>
</dbReference>
<dbReference type="EMBL" id="JACIEP010000016">
    <property type="protein sequence ID" value="MBB4037670.1"/>
    <property type="molecule type" value="Genomic_DNA"/>
</dbReference>
<reference evidence="2 3" key="1">
    <citation type="submission" date="2020-08" db="EMBL/GenBank/DDBJ databases">
        <title>Genomic Encyclopedia of Type Strains, Phase IV (KMG-IV): sequencing the most valuable type-strain genomes for metagenomic binning, comparative biology and taxonomic classification.</title>
        <authorList>
            <person name="Goeker M."/>
        </authorList>
    </citation>
    <scope>NUCLEOTIDE SEQUENCE [LARGE SCALE GENOMIC DNA]</scope>
    <source>
        <strain evidence="2 3">DSM 104969</strain>
    </source>
</reference>
<dbReference type="RefSeq" id="WP_183308500.1">
    <property type="nucleotide sequence ID" value="NZ_JACIEP010000016.1"/>
</dbReference>
<feature type="signal peptide" evidence="1">
    <location>
        <begin position="1"/>
        <end position="20"/>
    </location>
</feature>
<dbReference type="SUPFAM" id="SSF55486">
    <property type="entry name" value="Metalloproteases ('zincins'), catalytic domain"/>
    <property type="match status" value="1"/>
</dbReference>
<evidence type="ECO:0000313" key="2">
    <source>
        <dbReference type="EMBL" id="MBB4037670.1"/>
    </source>
</evidence>
<sequence>MKRAALFLGILFVTCLVTQAQEDIFKKHGITKEPLTLSKGKYKETFYNEEIMQVGTVLINTHTNKVVKFLEEDTTKYAYRAETTSRFLTVDPLAEEFYSWSPYVYVMNNPINAVDLRGDSVWFTIDNDIATMHVTGKVINRSSDNINMARAAKNLASGISKAFGGKFEVNGKTYTMKTDVQITAASSMDDVSASDHLFVLSDKIEPADIPGRAATNEMGGKVMSIWAGDFADDNWLSNTLSYNNTRSSVHEFGHALGLSHESASGWRNLMVQGAGGTNVTSSQRGSIIYNYQQGRLNKGSNSMIVGGARQPNPTYKYYNTNNKRFEVIHINSIGLNHKY</sequence>
<dbReference type="Gene3D" id="2.180.10.10">
    <property type="entry name" value="RHS repeat-associated core"/>
    <property type="match status" value="1"/>
</dbReference>
<dbReference type="GO" id="GO:0008237">
    <property type="term" value="F:metallopeptidase activity"/>
    <property type="evidence" value="ECO:0007669"/>
    <property type="project" value="InterPro"/>
</dbReference>
<proteinExistence type="predicted"/>
<gene>
    <name evidence="2" type="ORF">GGR21_003591</name>
</gene>
<feature type="chain" id="PRO_5033010902" description="RHS repeat-associated core domain-containing protein" evidence="1">
    <location>
        <begin position="21"/>
        <end position="339"/>
    </location>
</feature>
<dbReference type="Gene3D" id="3.40.390.10">
    <property type="entry name" value="Collagenase (Catalytic Domain)"/>
    <property type="match status" value="1"/>
</dbReference>
<dbReference type="AlphaFoldDB" id="A0A840CNT8"/>
<evidence type="ECO:0008006" key="4">
    <source>
        <dbReference type="Google" id="ProtNLM"/>
    </source>
</evidence>
<evidence type="ECO:0000313" key="3">
    <source>
        <dbReference type="Proteomes" id="UP000555103"/>
    </source>
</evidence>
<keyword evidence="3" id="KW-1185">Reference proteome</keyword>
<dbReference type="Proteomes" id="UP000555103">
    <property type="component" value="Unassembled WGS sequence"/>
</dbReference>
<name>A0A840CNT8_9BACT</name>
<comment type="caution">
    <text evidence="2">The sequence shown here is derived from an EMBL/GenBank/DDBJ whole genome shotgun (WGS) entry which is preliminary data.</text>
</comment>
<organism evidence="2 3">
    <name type="scientific">Dysgonomonas hofstadii</name>
    <dbReference type="NCBI Taxonomy" id="637886"/>
    <lineage>
        <taxon>Bacteria</taxon>
        <taxon>Pseudomonadati</taxon>
        <taxon>Bacteroidota</taxon>
        <taxon>Bacteroidia</taxon>
        <taxon>Bacteroidales</taxon>
        <taxon>Dysgonomonadaceae</taxon>
        <taxon>Dysgonomonas</taxon>
    </lineage>
</organism>
<keyword evidence="1" id="KW-0732">Signal</keyword>